<feature type="compositionally biased region" description="Polar residues" evidence="1">
    <location>
        <begin position="385"/>
        <end position="401"/>
    </location>
</feature>
<dbReference type="InterPro" id="IPR038610">
    <property type="entry name" value="FliK-like_C_sf"/>
</dbReference>
<protein>
    <recommendedName>
        <fullName evidence="2">Flagellar hook-length control protein-like C-terminal domain-containing protein</fullName>
    </recommendedName>
</protein>
<feature type="compositionally biased region" description="Polar residues" evidence="1">
    <location>
        <begin position="335"/>
        <end position="349"/>
    </location>
</feature>
<accession>A0ABN0DMW6</accession>
<feature type="compositionally biased region" description="Polar residues" evidence="1">
    <location>
        <begin position="31"/>
        <end position="43"/>
    </location>
</feature>
<dbReference type="RefSeq" id="WP_006697108.1">
    <property type="nucleotide sequence ID" value="NZ_JH376862.1"/>
</dbReference>
<feature type="compositionally biased region" description="Low complexity" evidence="1">
    <location>
        <begin position="367"/>
        <end position="384"/>
    </location>
</feature>
<proteinExistence type="predicted"/>
<evidence type="ECO:0000256" key="1">
    <source>
        <dbReference type="SAM" id="MobiDB-lite"/>
    </source>
</evidence>
<evidence type="ECO:0000259" key="2">
    <source>
        <dbReference type="Pfam" id="PF02120"/>
    </source>
</evidence>
<feature type="compositionally biased region" description="Low complexity" evidence="1">
    <location>
        <begin position="496"/>
        <end position="511"/>
    </location>
</feature>
<feature type="domain" description="Flagellar hook-length control protein-like C-terminal" evidence="2">
    <location>
        <begin position="424"/>
        <end position="494"/>
    </location>
</feature>
<gene>
    <name evidence="3" type="ORF">HMPREF9432_01954</name>
</gene>
<dbReference type="Proteomes" id="UP000003175">
    <property type="component" value="Unassembled WGS sequence"/>
</dbReference>
<feature type="region of interest" description="Disordered" evidence="1">
    <location>
        <begin position="364"/>
        <end position="402"/>
    </location>
</feature>
<dbReference type="Pfam" id="PF02120">
    <property type="entry name" value="Flg_hook"/>
    <property type="match status" value="1"/>
</dbReference>
<feature type="compositionally biased region" description="Polar residues" evidence="1">
    <location>
        <begin position="81"/>
        <end position="91"/>
    </location>
</feature>
<keyword evidence="4" id="KW-1185">Reference proteome</keyword>
<feature type="region of interest" description="Disordered" evidence="1">
    <location>
        <begin position="55"/>
        <end position="91"/>
    </location>
</feature>
<comment type="caution">
    <text evidence="3">The sequence shown here is derived from an EMBL/GenBank/DDBJ whole genome shotgun (WGS) entry which is preliminary data.</text>
</comment>
<dbReference type="InterPro" id="IPR021136">
    <property type="entry name" value="Flagellar_hook_control-like_C"/>
</dbReference>
<reference evidence="3 4" key="1">
    <citation type="submission" date="2011-08" db="EMBL/GenBank/DDBJ databases">
        <title>The Genome Sequence of Selenomonas noxia F0398.</title>
        <authorList>
            <consortium name="The Broad Institute Genome Sequencing Platform"/>
            <person name="Earl A."/>
            <person name="Ward D."/>
            <person name="Feldgarden M."/>
            <person name="Gevers D."/>
            <person name="Izard J."/>
            <person name="Ganesan A."/>
            <person name="Blanton J.M."/>
            <person name="Baranova O.V."/>
            <person name="Tanner A.C."/>
            <person name="Dewhirst F.E."/>
            <person name="Young S.K."/>
            <person name="Zeng Q."/>
            <person name="Gargeya S."/>
            <person name="Fitzgerald M."/>
            <person name="Haas B."/>
            <person name="Abouelleil A."/>
            <person name="Alvarado L."/>
            <person name="Arachchi H.M."/>
            <person name="Berlin A."/>
            <person name="Brown A."/>
            <person name="Chapman S.B."/>
            <person name="Chen Z."/>
            <person name="Dunbar C."/>
            <person name="Freedman E."/>
            <person name="Gearin G."/>
            <person name="Gellesch M."/>
            <person name="Goldberg J."/>
            <person name="Griggs A."/>
            <person name="Gujja S."/>
            <person name="Heiman D."/>
            <person name="Howarth C."/>
            <person name="Larson L."/>
            <person name="Lui A."/>
            <person name="MacDonald P.J.P."/>
            <person name="Montmayeur A."/>
            <person name="Murphy C."/>
            <person name="Neiman D."/>
            <person name="Pearson M."/>
            <person name="Priest M."/>
            <person name="Roberts A."/>
            <person name="Saif S."/>
            <person name="Shea T."/>
            <person name="Shenoy N."/>
            <person name="Sisk P."/>
            <person name="Stolte C."/>
            <person name="Sykes S."/>
            <person name="Wortman J."/>
            <person name="Nusbaum C."/>
            <person name="Birren B."/>
        </authorList>
    </citation>
    <scope>NUCLEOTIDE SEQUENCE [LARGE SCALE GENOMIC DNA]</scope>
    <source>
        <strain evidence="3 4">F0398</strain>
    </source>
</reference>
<dbReference type="Gene3D" id="3.30.750.140">
    <property type="match status" value="1"/>
</dbReference>
<feature type="region of interest" description="Disordered" evidence="1">
    <location>
        <begin position="328"/>
        <end position="349"/>
    </location>
</feature>
<dbReference type="CDD" id="cd17470">
    <property type="entry name" value="T3SS_Flik_C"/>
    <property type="match status" value="1"/>
</dbReference>
<name>A0ABN0DMW6_9FIRM</name>
<organism evidence="3 4">
    <name type="scientific">Selenomonas noxia F0398</name>
    <dbReference type="NCBI Taxonomy" id="702437"/>
    <lineage>
        <taxon>Bacteria</taxon>
        <taxon>Bacillati</taxon>
        <taxon>Bacillota</taxon>
        <taxon>Negativicutes</taxon>
        <taxon>Selenomonadales</taxon>
        <taxon>Selenomonadaceae</taxon>
        <taxon>Selenomonas</taxon>
    </lineage>
</organism>
<evidence type="ECO:0000313" key="4">
    <source>
        <dbReference type="Proteomes" id="UP000003175"/>
    </source>
</evidence>
<feature type="region of interest" description="Disordered" evidence="1">
    <location>
        <begin position="1"/>
        <end position="43"/>
    </location>
</feature>
<evidence type="ECO:0000313" key="3">
    <source>
        <dbReference type="EMBL" id="EHG23374.1"/>
    </source>
</evidence>
<sequence length="555" mass="58083">MNAGNLMAVSTADGTSVGAGAPKVRPVSAGNRAQTTSGKNSFSDTFGALQKGLNADAAKAQTRDGAVKSVKNTDVPEADINASSQDTQNVPAKTPKIVDEKPMQTKSPTSESADAAVLPNTAAAAFAALLNTDAALADTNEGLDAALADILERYELTAEQLGDTKLQTAVQNLLQQMPEEGQKSRNFLLALSGEPLVTEGATGGESLLQSAESGAVLRLTALDPASTAQLRAVLNTDTAPVVENIPAADVKVPAEGVLQQAGVRQPLKASAEAHAVIPEALAQAESMPVQGKSAAELVGEHLITGETADGTNPLDVLAQRTMRHDNMQREAADEGTQQEQQPMQNGAQQTRSVAAPFETAARTWETAPQAAQPIAAQSGAGPAQTQEIISSEPVQEPQTRPQPDYEIPRQIVEQARLLRTLTDTQMVIRLKPEHLGELTLRVAVGSDGAVQASFHSDNAHVRNVIENSLVQLRQELSNQGIKVDRVGVYTGLADGQMPQGQGQGAWQQSGGSRRETQTYARGDADDYLDDIEGLAPVAAQEAGSAAGADGVDYRV</sequence>
<dbReference type="EMBL" id="ADGH01000019">
    <property type="protein sequence ID" value="EHG23374.1"/>
    <property type="molecule type" value="Genomic_DNA"/>
</dbReference>
<feature type="region of interest" description="Disordered" evidence="1">
    <location>
        <begin position="496"/>
        <end position="516"/>
    </location>
</feature>